<accession>A0A5J5AP77</accession>
<proteinExistence type="predicted"/>
<dbReference type="AlphaFoldDB" id="A0A5J5AP77"/>
<gene>
    <name evidence="4" type="ORF">F0562_006121</name>
</gene>
<evidence type="ECO:0000313" key="4">
    <source>
        <dbReference type="EMBL" id="KAA8531526.1"/>
    </source>
</evidence>
<dbReference type="Pfam" id="PF08211">
    <property type="entry name" value="dCMP_cyt_deam_2"/>
    <property type="match status" value="1"/>
</dbReference>
<dbReference type="Proteomes" id="UP000325577">
    <property type="component" value="Linkage Group LG2"/>
</dbReference>
<dbReference type="GO" id="GO:0008270">
    <property type="term" value="F:zinc ion binding"/>
    <property type="evidence" value="ECO:0007669"/>
    <property type="project" value="InterPro"/>
</dbReference>
<evidence type="ECO:0000256" key="2">
    <source>
        <dbReference type="SAM" id="MobiDB-lite"/>
    </source>
</evidence>
<name>A0A5J5AP77_9ASTE</name>
<dbReference type="EMBL" id="CM018043">
    <property type="protein sequence ID" value="KAA8531526.1"/>
    <property type="molecule type" value="Genomic_DNA"/>
</dbReference>
<dbReference type="OrthoDB" id="414540at2759"/>
<evidence type="ECO:0000259" key="3">
    <source>
        <dbReference type="PROSITE" id="PS51747"/>
    </source>
</evidence>
<comment type="subunit">
    <text evidence="1">Homodimer.</text>
</comment>
<dbReference type="PROSITE" id="PS51747">
    <property type="entry name" value="CYT_DCMP_DEAMINASES_2"/>
    <property type="match status" value="1"/>
</dbReference>
<evidence type="ECO:0000256" key="1">
    <source>
        <dbReference type="ARBA" id="ARBA00011738"/>
    </source>
</evidence>
<dbReference type="SUPFAM" id="SSF53927">
    <property type="entry name" value="Cytidine deaminase-like"/>
    <property type="match status" value="1"/>
</dbReference>
<feature type="domain" description="CMP/dCMP-type deaminase" evidence="3">
    <location>
        <begin position="82"/>
        <end position="190"/>
    </location>
</feature>
<sequence length="190" mass="20210">MVASSLASSSNSRVSHSTSQSTPSSSSSLTSLSMASPSFATLLSPPPLTAITPHYKGLSLLSKIIDLNYGNLCNGICELYTNNKAKLKVAALEAANNFHAPYGRCPSRVALMDCEWKICRGSCMESVAYNPNLGPLQVALVAYVASGGGSGYDRIVATALMEREGVVVRLLLKMVSPQCEFRVFHCPIGF</sequence>
<reference evidence="4 5" key="1">
    <citation type="submission" date="2019-09" db="EMBL/GenBank/DDBJ databases">
        <title>A chromosome-level genome assembly of the Chinese tupelo Nyssa sinensis.</title>
        <authorList>
            <person name="Yang X."/>
            <person name="Kang M."/>
            <person name="Yang Y."/>
            <person name="Xiong H."/>
            <person name="Wang M."/>
            <person name="Zhang Z."/>
            <person name="Wang Z."/>
            <person name="Wu H."/>
            <person name="Ma T."/>
            <person name="Liu J."/>
            <person name="Xi Z."/>
        </authorList>
    </citation>
    <scope>NUCLEOTIDE SEQUENCE [LARGE SCALE GENOMIC DNA]</scope>
    <source>
        <strain evidence="4">J267</strain>
        <tissue evidence="4">Leaf</tissue>
    </source>
</reference>
<protein>
    <recommendedName>
        <fullName evidence="3">CMP/dCMP-type deaminase domain-containing protein</fullName>
    </recommendedName>
</protein>
<dbReference type="InterPro" id="IPR013171">
    <property type="entry name" value="Cyd/dCyd_deaminase_Zn-bd"/>
</dbReference>
<dbReference type="Gene3D" id="3.40.140.10">
    <property type="entry name" value="Cytidine Deaminase, domain 2"/>
    <property type="match status" value="1"/>
</dbReference>
<dbReference type="InterPro" id="IPR002125">
    <property type="entry name" value="CMP_dCMP_dom"/>
</dbReference>
<dbReference type="InterPro" id="IPR016193">
    <property type="entry name" value="Cytidine_deaminase-like"/>
</dbReference>
<evidence type="ECO:0000313" key="5">
    <source>
        <dbReference type="Proteomes" id="UP000325577"/>
    </source>
</evidence>
<dbReference type="GO" id="GO:0004126">
    <property type="term" value="F:cytidine deaminase activity"/>
    <property type="evidence" value="ECO:0007669"/>
    <property type="project" value="InterPro"/>
</dbReference>
<feature type="region of interest" description="Disordered" evidence="2">
    <location>
        <begin position="1"/>
        <end position="29"/>
    </location>
</feature>
<keyword evidence="5" id="KW-1185">Reference proteome</keyword>
<organism evidence="4 5">
    <name type="scientific">Nyssa sinensis</name>
    <dbReference type="NCBI Taxonomy" id="561372"/>
    <lineage>
        <taxon>Eukaryota</taxon>
        <taxon>Viridiplantae</taxon>
        <taxon>Streptophyta</taxon>
        <taxon>Embryophyta</taxon>
        <taxon>Tracheophyta</taxon>
        <taxon>Spermatophyta</taxon>
        <taxon>Magnoliopsida</taxon>
        <taxon>eudicotyledons</taxon>
        <taxon>Gunneridae</taxon>
        <taxon>Pentapetalae</taxon>
        <taxon>asterids</taxon>
        <taxon>Cornales</taxon>
        <taxon>Nyssaceae</taxon>
        <taxon>Nyssa</taxon>
    </lineage>
</organism>